<dbReference type="Proteomes" id="UP000589626">
    <property type="component" value="Unassembled WGS sequence"/>
</dbReference>
<dbReference type="SUPFAM" id="SSF52374">
    <property type="entry name" value="Nucleotidylyl transferase"/>
    <property type="match status" value="1"/>
</dbReference>
<comment type="caution">
    <text evidence="4">The sequence shown here is derived from an EMBL/GenBank/DDBJ whole genome shotgun (WGS) entry which is preliminary data.</text>
</comment>
<evidence type="ECO:0000313" key="5">
    <source>
        <dbReference type="Proteomes" id="UP000589626"/>
    </source>
</evidence>
<dbReference type="PANTHER" id="PTHR43793:SF2">
    <property type="entry name" value="BIFUNCTIONAL PROTEIN HLDE"/>
    <property type="match status" value="1"/>
</dbReference>
<gene>
    <name evidence="4" type="ORF">FHU40_004511</name>
</gene>
<evidence type="ECO:0000256" key="2">
    <source>
        <dbReference type="ARBA" id="ARBA00022695"/>
    </source>
</evidence>
<protein>
    <submittedName>
        <fullName evidence="4">RfaE bifunctional protein nucleotidyltransferase chain/domain</fullName>
    </submittedName>
</protein>
<dbReference type="Pfam" id="PF01467">
    <property type="entry name" value="CTP_transf_like"/>
    <property type="match status" value="1"/>
</dbReference>
<evidence type="ECO:0000259" key="3">
    <source>
        <dbReference type="Pfam" id="PF01467"/>
    </source>
</evidence>
<keyword evidence="2" id="KW-0548">Nucleotidyltransferase</keyword>
<keyword evidence="1 4" id="KW-0808">Transferase</keyword>
<evidence type="ECO:0000256" key="1">
    <source>
        <dbReference type="ARBA" id="ARBA00022679"/>
    </source>
</evidence>
<dbReference type="NCBIfam" id="TIGR00125">
    <property type="entry name" value="cyt_tran_rel"/>
    <property type="match status" value="1"/>
</dbReference>
<dbReference type="Gene3D" id="3.40.50.620">
    <property type="entry name" value="HUPs"/>
    <property type="match status" value="1"/>
</dbReference>
<organism evidence="4 5">
    <name type="scientific">Nocardioides soli</name>
    <dbReference type="NCBI Taxonomy" id="1036020"/>
    <lineage>
        <taxon>Bacteria</taxon>
        <taxon>Bacillati</taxon>
        <taxon>Actinomycetota</taxon>
        <taxon>Actinomycetes</taxon>
        <taxon>Propionibacteriales</taxon>
        <taxon>Nocardioidaceae</taxon>
        <taxon>Nocardioides</taxon>
    </lineage>
</organism>
<accession>A0A7W4Z2P4</accession>
<dbReference type="InterPro" id="IPR014729">
    <property type="entry name" value="Rossmann-like_a/b/a_fold"/>
</dbReference>
<dbReference type="EMBL" id="JACHWR010000003">
    <property type="protein sequence ID" value="MBB3044674.1"/>
    <property type="molecule type" value="Genomic_DNA"/>
</dbReference>
<keyword evidence="5" id="KW-1185">Reference proteome</keyword>
<feature type="domain" description="Cytidyltransferase-like" evidence="3">
    <location>
        <begin position="23"/>
        <end position="152"/>
    </location>
</feature>
<sequence>MLALPDRIPDRLRPDVRAVSVALCHGCFDVIHFGHVNHLEVASTLADRLVVSITDDAYVTKPGRPVFSAAERARVLAALSFVDHVVVVSAPDAMPILEALRPDVFVKGSDYLGPVRDERRAAQFRAERDLVVAYGGRVVHTEEDTFSSSQVVDRLLGGARQTT</sequence>
<evidence type="ECO:0000313" key="4">
    <source>
        <dbReference type="EMBL" id="MBB3044674.1"/>
    </source>
</evidence>
<dbReference type="GO" id="GO:0016779">
    <property type="term" value="F:nucleotidyltransferase activity"/>
    <property type="evidence" value="ECO:0007669"/>
    <property type="project" value="UniProtKB-KW"/>
</dbReference>
<dbReference type="AlphaFoldDB" id="A0A7W4Z2P4"/>
<name>A0A7W4Z2P4_9ACTN</name>
<dbReference type="PANTHER" id="PTHR43793">
    <property type="entry name" value="FAD SYNTHASE"/>
    <property type="match status" value="1"/>
</dbReference>
<reference evidence="4 5" key="1">
    <citation type="submission" date="2020-08" db="EMBL/GenBank/DDBJ databases">
        <title>Sequencing the genomes of 1000 actinobacteria strains.</title>
        <authorList>
            <person name="Klenk H.-P."/>
        </authorList>
    </citation>
    <scope>NUCLEOTIDE SEQUENCE [LARGE SCALE GENOMIC DNA]</scope>
    <source>
        <strain evidence="4 5">DSM 105498</strain>
    </source>
</reference>
<proteinExistence type="predicted"/>
<dbReference type="InterPro" id="IPR004821">
    <property type="entry name" value="Cyt_trans-like"/>
</dbReference>
<dbReference type="RefSeq" id="WP_183594608.1">
    <property type="nucleotide sequence ID" value="NZ_JACHWR010000003.1"/>
</dbReference>
<dbReference type="InterPro" id="IPR050385">
    <property type="entry name" value="Archaeal_FAD_synthase"/>
</dbReference>